<dbReference type="EMBL" id="ML976986">
    <property type="protein sequence ID" value="KAF1958612.1"/>
    <property type="molecule type" value="Genomic_DNA"/>
</dbReference>
<dbReference type="Proteomes" id="UP000800035">
    <property type="component" value="Unassembled WGS sequence"/>
</dbReference>
<dbReference type="OrthoDB" id="2396694at2759"/>
<feature type="transmembrane region" description="Helical" evidence="1">
    <location>
        <begin position="124"/>
        <end position="144"/>
    </location>
</feature>
<keyword evidence="1" id="KW-0812">Transmembrane</keyword>
<sequence length="245" mass="27418">MTLTAPEFHADMQNFALPYDGIGFALEIALLWGFVFFTIWQSSPWKGTGLKHPVRNFWFCLMGLAGGLSASIYNLRLCDRIQLIVFVGAYKLIRVGAWNIFGLMLNHNVREGKEVSTLEGCVHFILFGFHLWSSIFGLFIGELVTRMHWANTDMRIIWIVFLGVFVAVIIVMAIRSFIPQTDMKFFESCAWSLLSGLIFCGDICCNWVLAVAAGNISGLPTRHDTGFVAVHIAYVIAMLAPLANV</sequence>
<organism evidence="2 3">
    <name type="scientific">Byssothecium circinans</name>
    <dbReference type="NCBI Taxonomy" id="147558"/>
    <lineage>
        <taxon>Eukaryota</taxon>
        <taxon>Fungi</taxon>
        <taxon>Dikarya</taxon>
        <taxon>Ascomycota</taxon>
        <taxon>Pezizomycotina</taxon>
        <taxon>Dothideomycetes</taxon>
        <taxon>Pleosporomycetidae</taxon>
        <taxon>Pleosporales</taxon>
        <taxon>Massarineae</taxon>
        <taxon>Massarinaceae</taxon>
        <taxon>Byssothecium</taxon>
    </lineage>
</organism>
<reference evidence="2" key="1">
    <citation type="journal article" date="2020" name="Stud. Mycol.">
        <title>101 Dothideomycetes genomes: a test case for predicting lifestyles and emergence of pathogens.</title>
        <authorList>
            <person name="Haridas S."/>
            <person name="Albert R."/>
            <person name="Binder M."/>
            <person name="Bloem J."/>
            <person name="Labutti K."/>
            <person name="Salamov A."/>
            <person name="Andreopoulos B."/>
            <person name="Baker S."/>
            <person name="Barry K."/>
            <person name="Bills G."/>
            <person name="Bluhm B."/>
            <person name="Cannon C."/>
            <person name="Castanera R."/>
            <person name="Culley D."/>
            <person name="Daum C."/>
            <person name="Ezra D."/>
            <person name="Gonzalez J."/>
            <person name="Henrissat B."/>
            <person name="Kuo A."/>
            <person name="Liang C."/>
            <person name="Lipzen A."/>
            <person name="Lutzoni F."/>
            <person name="Magnuson J."/>
            <person name="Mondo S."/>
            <person name="Nolan M."/>
            <person name="Ohm R."/>
            <person name="Pangilinan J."/>
            <person name="Park H.-J."/>
            <person name="Ramirez L."/>
            <person name="Alfaro M."/>
            <person name="Sun H."/>
            <person name="Tritt A."/>
            <person name="Yoshinaga Y."/>
            <person name="Zwiers L.-H."/>
            <person name="Turgeon B."/>
            <person name="Goodwin S."/>
            <person name="Spatafora J."/>
            <person name="Crous P."/>
            <person name="Grigoriev I."/>
        </authorList>
    </citation>
    <scope>NUCLEOTIDE SEQUENCE</scope>
    <source>
        <strain evidence="2">CBS 675.92</strain>
    </source>
</reference>
<dbReference type="AlphaFoldDB" id="A0A6A5U435"/>
<keyword evidence="1" id="KW-0472">Membrane</keyword>
<protein>
    <submittedName>
        <fullName evidence="2">Uncharacterized protein</fullName>
    </submittedName>
</protein>
<accession>A0A6A5U435</accession>
<name>A0A6A5U435_9PLEO</name>
<evidence type="ECO:0000313" key="2">
    <source>
        <dbReference type="EMBL" id="KAF1958612.1"/>
    </source>
</evidence>
<feature type="transmembrane region" description="Helical" evidence="1">
    <location>
        <begin position="56"/>
        <end position="76"/>
    </location>
</feature>
<gene>
    <name evidence="2" type="ORF">CC80DRAFT_545943</name>
</gene>
<evidence type="ECO:0000313" key="3">
    <source>
        <dbReference type="Proteomes" id="UP000800035"/>
    </source>
</evidence>
<evidence type="ECO:0000256" key="1">
    <source>
        <dbReference type="SAM" id="Phobius"/>
    </source>
</evidence>
<feature type="transmembrane region" description="Helical" evidence="1">
    <location>
        <begin position="156"/>
        <end position="178"/>
    </location>
</feature>
<proteinExistence type="predicted"/>
<keyword evidence="1" id="KW-1133">Transmembrane helix</keyword>
<keyword evidence="3" id="KW-1185">Reference proteome</keyword>
<feature type="transmembrane region" description="Helical" evidence="1">
    <location>
        <begin position="21"/>
        <end position="40"/>
    </location>
</feature>
<feature type="transmembrane region" description="Helical" evidence="1">
    <location>
        <begin position="190"/>
        <end position="213"/>
    </location>
</feature>
<feature type="transmembrane region" description="Helical" evidence="1">
    <location>
        <begin position="83"/>
        <end position="104"/>
    </location>
</feature>
<feature type="transmembrane region" description="Helical" evidence="1">
    <location>
        <begin position="225"/>
        <end position="243"/>
    </location>
</feature>